<accession>A0ABY2IXK0</accession>
<keyword evidence="3" id="KW-1185">Reference proteome</keyword>
<dbReference type="EMBL" id="SOGQ01000065">
    <property type="protein sequence ID" value="TFC96403.1"/>
    <property type="molecule type" value="Genomic_DNA"/>
</dbReference>
<gene>
    <name evidence="2" type="ORF">E3T28_12665</name>
</gene>
<evidence type="ECO:0000313" key="3">
    <source>
        <dbReference type="Proteomes" id="UP000297853"/>
    </source>
</evidence>
<name>A0ABY2IXK0_9MICO</name>
<dbReference type="PANTHER" id="PTHR34980:SF2">
    <property type="entry name" value="INNER MEMBRANE PROTEIN YHAH-RELATED"/>
    <property type="match status" value="1"/>
</dbReference>
<dbReference type="PANTHER" id="PTHR34980">
    <property type="entry name" value="INNER MEMBRANE PROTEIN-RELATED-RELATED"/>
    <property type="match status" value="1"/>
</dbReference>
<evidence type="ECO:0000256" key="1">
    <source>
        <dbReference type="SAM" id="Phobius"/>
    </source>
</evidence>
<evidence type="ECO:0000313" key="2">
    <source>
        <dbReference type="EMBL" id="TFC96403.1"/>
    </source>
</evidence>
<proteinExistence type="predicted"/>
<keyword evidence="1" id="KW-0472">Membrane</keyword>
<organism evidence="2 3">
    <name type="scientific">Cryobacterium sinapicolor</name>
    <dbReference type="NCBI Taxonomy" id="1259236"/>
    <lineage>
        <taxon>Bacteria</taxon>
        <taxon>Bacillati</taxon>
        <taxon>Actinomycetota</taxon>
        <taxon>Actinomycetes</taxon>
        <taxon>Micrococcales</taxon>
        <taxon>Microbacteriaceae</taxon>
        <taxon>Cryobacterium</taxon>
    </lineage>
</organism>
<comment type="caution">
    <text evidence="2">The sequence shown here is derived from an EMBL/GenBank/DDBJ whole genome shotgun (WGS) entry which is preliminary data.</text>
</comment>
<dbReference type="Proteomes" id="UP000297853">
    <property type="component" value="Unassembled WGS sequence"/>
</dbReference>
<sequence>MAFLDSIRAGFRNYANFSGTAARSEFWWWVLFTELTGAAVYAITDVAMGDSIFLGSAWALAVLLPSLAVAVRRLRDAAFSWGHLFWLLMPFVGVIIVAILCAQPSAPRPIVLSRTTAKPLAAYGAR</sequence>
<dbReference type="InterPro" id="IPR008523">
    <property type="entry name" value="DUF805"/>
</dbReference>
<feature type="transmembrane region" description="Helical" evidence="1">
    <location>
        <begin position="26"/>
        <end position="44"/>
    </location>
</feature>
<feature type="transmembrane region" description="Helical" evidence="1">
    <location>
        <begin position="51"/>
        <end position="71"/>
    </location>
</feature>
<keyword evidence="1" id="KW-1133">Transmembrane helix</keyword>
<protein>
    <submittedName>
        <fullName evidence="2">DUF805 domain-containing protein</fullName>
    </submittedName>
</protein>
<keyword evidence="1" id="KW-0812">Transmembrane</keyword>
<dbReference type="RefSeq" id="WP_134431824.1">
    <property type="nucleotide sequence ID" value="NZ_SOGQ01000065.1"/>
</dbReference>
<reference evidence="2 3" key="1">
    <citation type="submission" date="2019-03" db="EMBL/GenBank/DDBJ databases">
        <title>Genomics of glacier-inhabiting Cryobacterium strains.</title>
        <authorList>
            <person name="Liu Q."/>
            <person name="Xin Y.-H."/>
        </authorList>
    </citation>
    <scope>NUCLEOTIDE SEQUENCE [LARGE SCALE GENOMIC DNA]</scope>
    <source>
        <strain evidence="2 3">TMT1-23-1</strain>
    </source>
</reference>
<feature type="transmembrane region" description="Helical" evidence="1">
    <location>
        <begin position="83"/>
        <end position="102"/>
    </location>
</feature>
<dbReference type="Pfam" id="PF05656">
    <property type="entry name" value="DUF805"/>
    <property type="match status" value="1"/>
</dbReference>